<dbReference type="EMBL" id="VJMI01013466">
    <property type="protein sequence ID" value="KAF0747692.1"/>
    <property type="molecule type" value="Genomic_DNA"/>
</dbReference>
<evidence type="ECO:0000313" key="1">
    <source>
        <dbReference type="EMBL" id="KAF0747692.1"/>
    </source>
</evidence>
<organism evidence="1 2">
    <name type="scientific">Aphanomyces astaci</name>
    <name type="common">Crayfish plague agent</name>
    <dbReference type="NCBI Taxonomy" id="112090"/>
    <lineage>
        <taxon>Eukaryota</taxon>
        <taxon>Sar</taxon>
        <taxon>Stramenopiles</taxon>
        <taxon>Oomycota</taxon>
        <taxon>Saprolegniomycetes</taxon>
        <taxon>Saprolegniales</taxon>
        <taxon>Verrucalvaceae</taxon>
        <taxon>Aphanomyces</taxon>
    </lineage>
</organism>
<evidence type="ECO:0000313" key="2">
    <source>
        <dbReference type="Proteomes" id="UP000469452"/>
    </source>
</evidence>
<gene>
    <name evidence="1" type="ORF">AaE_007631</name>
</gene>
<name>A0A6A5AA99_APHAT</name>
<comment type="caution">
    <text evidence="1">The sequence shown here is derived from an EMBL/GenBank/DDBJ whole genome shotgun (WGS) entry which is preliminary data.</text>
</comment>
<dbReference type="AlphaFoldDB" id="A0A6A5AA99"/>
<proteinExistence type="predicted"/>
<reference evidence="1 2" key="1">
    <citation type="submission" date="2019-06" db="EMBL/GenBank/DDBJ databases">
        <title>Genomics analysis of Aphanomyces spp. identifies a new class of oomycete effector associated with host adaptation.</title>
        <authorList>
            <person name="Gaulin E."/>
        </authorList>
    </citation>
    <scope>NUCLEOTIDE SEQUENCE [LARGE SCALE GENOMIC DNA]</scope>
    <source>
        <strain evidence="1 2">E</strain>
    </source>
</reference>
<protein>
    <submittedName>
        <fullName evidence="1">Uncharacterized protein</fullName>
    </submittedName>
</protein>
<accession>A0A6A5AA99</accession>
<dbReference type="Proteomes" id="UP000469452">
    <property type="component" value="Unassembled WGS sequence"/>
</dbReference>
<sequence>MSISVCIVHRVLQQDDIVPRRSHLRERRKVPDLDELRSMGIFVHAPLALLDAGSAGSMRRHENNRLRGCSDNQPTATSEPYVYHLVGYLYDENAQDEKDTGVAAICGVYRQAMATQDGDII</sequence>